<keyword evidence="1" id="KW-0812">Transmembrane</keyword>
<reference evidence="2" key="1">
    <citation type="submission" date="2021-01" db="EMBL/GenBank/DDBJ databases">
        <authorList>
            <person name="Corre E."/>
            <person name="Pelletier E."/>
            <person name="Niang G."/>
            <person name="Scheremetjew M."/>
            <person name="Finn R."/>
            <person name="Kale V."/>
            <person name="Holt S."/>
            <person name="Cochrane G."/>
            <person name="Meng A."/>
            <person name="Brown T."/>
            <person name="Cohen L."/>
        </authorList>
    </citation>
    <scope>NUCLEOTIDE SEQUENCE</scope>
    <source>
        <strain evidence="2">GSBS06</strain>
    </source>
</reference>
<feature type="transmembrane region" description="Helical" evidence="1">
    <location>
        <begin position="100"/>
        <end position="120"/>
    </location>
</feature>
<keyword evidence="1" id="KW-1133">Transmembrane helix</keyword>
<dbReference type="AlphaFoldDB" id="A0A7S3PPK0"/>
<keyword evidence="1" id="KW-0472">Membrane</keyword>
<name>A0A7S3PPK0_9STRA</name>
<evidence type="ECO:0000256" key="1">
    <source>
        <dbReference type="SAM" id="Phobius"/>
    </source>
</evidence>
<accession>A0A7S3PPK0</accession>
<feature type="transmembrane region" description="Helical" evidence="1">
    <location>
        <begin position="20"/>
        <end position="39"/>
    </location>
</feature>
<protein>
    <submittedName>
        <fullName evidence="2">Uncharacterized protein</fullName>
    </submittedName>
</protein>
<dbReference type="EMBL" id="HBIN01021421">
    <property type="protein sequence ID" value="CAE0446422.1"/>
    <property type="molecule type" value="Transcribed_RNA"/>
</dbReference>
<gene>
    <name evidence="2" type="ORF">ASTO00021_LOCUS16416</name>
</gene>
<feature type="transmembrane region" description="Helical" evidence="1">
    <location>
        <begin position="75"/>
        <end position="94"/>
    </location>
</feature>
<evidence type="ECO:0000313" key="2">
    <source>
        <dbReference type="EMBL" id="CAE0446422.1"/>
    </source>
</evidence>
<organism evidence="2">
    <name type="scientific">Aplanochytrium stocchinoi</name>
    <dbReference type="NCBI Taxonomy" id="215587"/>
    <lineage>
        <taxon>Eukaryota</taxon>
        <taxon>Sar</taxon>
        <taxon>Stramenopiles</taxon>
        <taxon>Bigyra</taxon>
        <taxon>Labyrinthulomycetes</taxon>
        <taxon>Thraustochytrida</taxon>
        <taxon>Thraustochytriidae</taxon>
        <taxon>Aplanochytrium</taxon>
    </lineage>
</organism>
<sequence>MKILYHRPTAVGTNHPSVLIRFGVVAVLSSLSLLIRFGNINLLSEVSLRVFSAESLSQILFSFTVPEQQELRNSVHILCTVCTLSGLLYAFPVPETKDDGAWMIVLGAFVLFVLGWFLIWRGNMMYQLDYCMSGKYWSLETDKLLVGNDKNKNNGKSNSKSKQTMALTPASVVGLLVLTQKMVQALEIVGLDSHNRRALINARNHFLYDLRHSHRFHDKAKTAEKFFRAVCSISLKRTTVHLTRPSGTVNRTINFMQDEMTYRILTQAEVILRPLPWYLEPDSMLKLLFVCVGALLAHKRGFKALKESQGGDLHPGIQAFKYLSRFAILSYLTGRYIIRAGKEHIQRNPSSSSIESIRL</sequence>
<proteinExistence type="predicted"/>